<dbReference type="PANTHER" id="PTHR23266">
    <property type="entry name" value="IMMUNOGLOBULIN HEAVY CHAIN"/>
    <property type="match status" value="1"/>
</dbReference>
<evidence type="ECO:0000256" key="1">
    <source>
        <dbReference type="ARBA" id="ARBA00022859"/>
    </source>
</evidence>
<feature type="domain" description="Ig-like" evidence="5">
    <location>
        <begin position="24"/>
        <end position="112"/>
    </location>
</feature>
<evidence type="ECO:0000313" key="6">
    <source>
        <dbReference type="EMBL" id="KAK3520163.1"/>
    </source>
</evidence>
<dbReference type="InterPro" id="IPR013783">
    <property type="entry name" value="Ig-like_fold"/>
</dbReference>
<evidence type="ECO:0000313" key="7">
    <source>
        <dbReference type="Proteomes" id="UP001274896"/>
    </source>
</evidence>
<dbReference type="Gene3D" id="2.60.40.10">
    <property type="entry name" value="Immunoglobulins"/>
    <property type="match status" value="1"/>
</dbReference>
<comment type="caution">
    <text evidence="6">The sequence shown here is derived from an EMBL/GenBank/DDBJ whole genome shotgun (WGS) entry which is preliminary data.</text>
</comment>
<dbReference type="InterPro" id="IPR036179">
    <property type="entry name" value="Ig-like_dom_sf"/>
</dbReference>
<dbReference type="GO" id="GO:0019814">
    <property type="term" value="C:immunoglobulin complex"/>
    <property type="evidence" value="ECO:0007669"/>
    <property type="project" value="UniProtKB-KW"/>
</dbReference>
<evidence type="ECO:0000256" key="3">
    <source>
        <dbReference type="ARBA" id="ARBA00043265"/>
    </source>
</evidence>
<dbReference type="SMART" id="SM00406">
    <property type="entry name" value="IGv"/>
    <property type="match status" value="1"/>
</dbReference>
<dbReference type="Pfam" id="PF07686">
    <property type="entry name" value="V-set"/>
    <property type="match status" value="1"/>
</dbReference>
<reference evidence="6" key="1">
    <citation type="submission" date="2023-06" db="EMBL/GenBank/DDBJ databases">
        <title>Male Hemibagrus guttatus genome.</title>
        <authorList>
            <person name="Bian C."/>
        </authorList>
    </citation>
    <scope>NUCLEOTIDE SEQUENCE</scope>
    <source>
        <strain evidence="6">Male_cb2023</strain>
        <tissue evidence="6">Muscle</tissue>
    </source>
</reference>
<dbReference type="InterPro" id="IPR013106">
    <property type="entry name" value="Ig_V-set"/>
</dbReference>
<dbReference type="SUPFAM" id="SSF48726">
    <property type="entry name" value="Immunoglobulin"/>
    <property type="match status" value="1"/>
</dbReference>
<feature type="chain" id="PRO_5041907083" description="Ig-like domain-containing protein" evidence="4">
    <location>
        <begin position="19"/>
        <end position="132"/>
    </location>
</feature>
<name>A0AAE0QH59_9TELE</name>
<feature type="signal peptide" evidence="4">
    <location>
        <begin position="1"/>
        <end position="18"/>
    </location>
</feature>
<accession>A0AAE0QH59</accession>
<dbReference type="GO" id="GO:0005576">
    <property type="term" value="C:extracellular region"/>
    <property type="evidence" value="ECO:0007669"/>
    <property type="project" value="UniProtKB-ARBA"/>
</dbReference>
<dbReference type="GO" id="GO:0002250">
    <property type="term" value="P:adaptive immune response"/>
    <property type="evidence" value="ECO:0007669"/>
    <property type="project" value="UniProtKB-KW"/>
</dbReference>
<keyword evidence="2" id="KW-1064">Adaptive immunity</keyword>
<dbReference type="Proteomes" id="UP001274896">
    <property type="component" value="Unassembled WGS sequence"/>
</dbReference>
<organism evidence="6 7">
    <name type="scientific">Hemibagrus guttatus</name>
    <dbReference type="NCBI Taxonomy" id="175788"/>
    <lineage>
        <taxon>Eukaryota</taxon>
        <taxon>Metazoa</taxon>
        <taxon>Chordata</taxon>
        <taxon>Craniata</taxon>
        <taxon>Vertebrata</taxon>
        <taxon>Euteleostomi</taxon>
        <taxon>Actinopterygii</taxon>
        <taxon>Neopterygii</taxon>
        <taxon>Teleostei</taxon>
        <taxon>Ostariophysi</taxon>
        <taxon>Siluriformes</taxon>
        <taxon>Bagridae</taxon>
        <taxon>Hemibagrus</taxon>
    </lineage>
</organism>
<dbReference type="PROSITE" id="PS50835">
    <property type="entry name" value="IG_LIKE"/>
    <property type="match status" value="1"/>
</dbReference>
<evidence type="ECO:0000256" key="2">
    <source>
        <dbReference type="ARBA" id="ARBA00023130"/>
    </source>
</evidence>
<evidence type="ECO:0000256" key="4">
    <source>
        <dbReference type="SAM" id="SignalP"/>
    </source>
</evidence>
<keyword evidence="3" id="KW-1280">Immunoglobulin</keyword>
<keyword evidence="1" id="KW-0391">Immunity</keyword>
<dbReference type="EMBL" id="JAUCMX010000016">
    <property type="protein sequence ID" value="KAK3520163.1"/>
    <property type="molecule type" value="Genomic_DNA"/>
</dbReference>
<dbReference type="InterPro" id="IPR007110">
    <property type="entry name" value="Ig-like_dom"/>
</dbReference>
<evidence type="ECO:0000259" key="5">
    <source>
        <dbReference type="PROSITE" id="PS50835"/>
    </source>
</evidence>
<keyword evidence="7" id="KW-1185">Reference proteome</keyword>
<dbReference type="AlphaFoldDB" id="A0AAE0QH59"/>
<gene>
    <name evidence="6" type="ORF">QTP70_017958</name>
</gene>
<proteinExistence type="predicted"/>
<keyword evidence="4" id="KW-0732">Signal</keyword>
<dbReference type="InterPro" id="IPR050199">
    <property type="entry name" value="IgHV"/>
</dbReference>
<sequence length="132" mass="14551">MFSTLLLLLLTATSGIKCIELVQPAVKLVKPRESFSVPCKITGYSATSSCTNWIRHLSGQALEWIGWYCSSSDTGSRDSLKNKISFSAESSSNTVTLHGQNFQTEDTAVYYCPSQLTVMQIIRDAVQKHPAQ</sequence>
<protein>
    <recommendedName>
        <fullName evidence="5">Ig-like domain-containing protein</fullName>
    </recommendedName>
</protein>